<dbReference type="Proteomes" id="UP000179275">
    <property type="component" value="Unassembled WGS sequence"/>
</dbReference>
<dbReference type="EMBL" id="MFUG01000002">
    <property type="protein sequence ID" value="OGI76497.1"/>
    <property type="molecule type" value="Genomic_DNA"/>
</dbReference>
<comment type="similarity">
    <text evidence="1">Belongs to the MYG1 family.</text>
</comment>
<comment type="caution">
    <text evidence="2">The sequence shown here is derived from an EMBL/GenBank/DDBJ whole genome shotgun (WGS) entry which is preliminary data.</text>
</comment>
<dbReference type="Pfam" id="PF03690">
    <property type="entry name" value="MYG1_exonuc"/>
    <property type="match status" value="1"/>
</dbReference>
<dbReference type="PANTHER" id="PTHR11215:SF1">
    <property type="entry name" value="MYG1 EXONUCLEASE"/>
    <property type="match status" value="1"/>
</dbReference>
<protein>
    <recommendedName>
        <fullName evidence="4">Metal-dependent hydrolase</fullName>
    </recommendedName>
</protein>
<name>A0A1F6W3L4_9BACT</name>
<organism evidence="2 3">
    <name type="scientific">Candidatus Nomurabacteria bacterium RIFCSPHIGHO2_02_FULL_42_19</name>
    <dbReference type="NCBI Taxonomy" id="1801756"/>
    <lineage>
        <taxon>Bacteria</taxon>
        <taxon>Candidatus Nomuraibacteriota</taxon>
    </lineage>
</organism>
<dbReference type="GO" id="GO:0005737">
    <property type="term" value="C:cytoplasm"/>
    <property type="evidence" value="ECO:0007669"/>
    <property type="project" value="TreeGrafter"/>
</dbReference>
<proteinExistence type="inferred from homology"/>
<dbReference type="AlphaFoldDB" id="A0A1F6W3L4"/>
<evidence type="ECO:0000256" key="1">
    <source>
        <dbReference type="ARBA" id="ARBA00010105"/>
    </source>
</evidence>
<dbReference type="STRING" id="1801756.A3C67_00120"/>
<dbReference type="PANTHER" id="PTHR11215">
    <property type="entry name" value="METAL DEPENDENT HYDROLASE - RELATED"/>
    <property type="match status" value="1"/>
</dbReference>
<dbReference type="InterPro" id="IPR003226">
    <property type="entry name" value="MYG1_exonuclease"/>
</dbReference>
<evidence type="ECO:0000313" key="3">
    <source>
        <dbReference type="Proteomes" id="UP000179275"/>
    </source>
</evidence>
<gene>
    <name evidence="2" type="ORF">A3C67_00120</name>
</gene>
<sequence length="304" mass="34402">MTPKKLITHDGSFHTDDVFACAALSLMLEKQGEKFEIIRTRDPEIIKNGDYVFDVGGFYDEGKNKFDHHQISGAGRRTPSGNEGQEGIEYSSFGLVWKKFGEKLSGSGEAAELVDRRLVSPIDAHDNGFDLVEKKYDVFPYLIQDFFRVMRPTWREEDVNINEMFFESVLIAKKLLLREITHAKDTILSNQSVISIYNSTKDKSFIILDKNYPSSEILNKLPEVFFVVYPAASDGSWRVKAVRNDSKSFKNRKDFPASWAGLRDEELQKITGVPDAVFCHRALFMAVAKSKEGAISLAQKALVI</sequence>
<evidence type="ECO:0008006" key="4">
    <source>
        <dbReference type="Google" id="ProtNLM"/>
    </source>
</evidence>
<accession>A0A1F6W3L4</accession>
<reference evidence="2 3" key="1">
    <citation type="journal article" date="2016" name="Nat. Commun.">
        <title>Thousands of microbial genomes shed light on interconnected biogeochemical processes in an aquifer system.</title>
        <authorList>
            <person name="Anantharaman K."/>
            <person name="Brown C.T."/>
            <person name="Hug L.A."/>
            <person name="Sharon I."/>
            <person name="Castelle C.J."/>
            <person name="Probst A.J."/>
            <person name="Thomas B.C."/>
            <person name="Singh A."/>
            <person name="Wilkins M.J."/>
            <person name="Karaoz U."/>
            <person name="Brodie E.L."/>
            <person name="Williams K.H."/>
            <person name="Hubbard S.S."/>
            <person name="Banfield J.F."/>
        </authorList>
    </citation>
    <scope>NUCLEOTIDE SEQUENCE [LARGE SCALE GENOMIC DNA]</scope>
</reference>
<evidence type="ECO:0000313" key="2">
    <source>
        <dbReference type="EMBL" id="OGI76497.1"/>
    </source>
</evidence>